<gene>
    <name evidence="2" type="ORF">NRB56_73710</name>
</gene>
<accession>A0A7K0E0Z4</accession>
<dbReference type="InterPro" id="IPR036271">
    <property type="entry name" value="Tet_transcr_reg_TetR-rel_C_sf"/>
</dbReference>
<evidence type="ECO:0000313" key="3">
    <source>
        <dbReference type="Proteomes" id="UP000431401"/>
    </source>
</evidence>
<dbReference type="SUPFAM" id="SSF48498">
    <property type="entry name" value="Tetracyclin repressor-like, C-terminal domain"/>
    <property type="match status" value="1"/>
</dbReference>
<organism evidence="2 3">
    <name type="scientific">Nocardia aurantia</name>
    <dbReference type="NCBI Taxonomy" id="2585199"/>
    <lineage>
        <taxon>Bacteria</taxon>
        <taxon>Bacillati</taxon>
        <taxon>Actinomycetota</taxon>
        <taxon>Actinomycetes</taxon>
        <taxon>Mycobacteriales</taxon>
        <taxon>Nocardiaceae</taxon>
        <taxon>Nocardia</taxon>
    </lineage>
</organism>
<dbReference type="Proteomes" id="UP000431401">
    <property type="component" value="Unassembled WGS sequence"/>
</dbReference>
<comment type="caution">
    <text evidence="2">The sequence shown here is derived from an EMBL/GenBank/DDBJ whole genome shotgun (WGS) entry which is preliminary data.</text>
</comment>
<protein>
    <recommendedName>
        <fullName evidence="1">Transcriptional regulator SbtR-like C-terminal domain-containing protein</fullName>
    </recommendedName>
</protein>
<evidence type="ECO:0000313" key="2">
    <source>
        <dbReference type="EMBL" id="MQY31760.1"/>
    </source>
</evidence>
<evidence type="ECO:0000259" key="1">
    <source>
        <dbReference type="Pfam" id="PF21597"/>
    </source>
</evidence>
<sequence length="175" mass="19409">MGIGTVYRRYANKHELINEVFVQGMTELAEAAETADADPDPWAGLVGFCDFACRHMADNRGLGEMMLSVPEEVQRLGCVRERIESTMNHLLEHAISAGVLRPDIAGTDFFALMTMVETMATLTRSVNPEAWRRYLAILLDGIRGDTVPRQTLPVGPLTEEEIHAAKHAVFAARKK</sequence>
<reference evidence="2 3" key="1">
    <citation type="submission" date="2019-10" db="EMBL/GenBank/DDBJ databases">
        <title>Nocardia macrotermitis sp. nov. and Nocardia aurantia sp. nov., isolated from the gut of fungus growing-termite Macrotermes natalensis.</title>
        <authorList>
            <person name="Benndorf R."/>
            <person name="Schwitalla J."/>
            <person name="Martin K."/>
            <person name="De Beer W."/>
            <person name="Kaster A.-K."/>
            <person name="Vollmers J."/>
            <person name="Poulsen M."/>
            <person name="Beemelmanns C."/>
        </authorList>
    </citation>
    <scope>NUCLEOTIDE SEQUENCE [LARGE SCALE GENOMIC DNA]</scope>
    <source>
        <strain evidence="2 3">RB56</strain>
    </source>
</reference>
<dbReference type="Gene3D" id="1.10.357.10">
    <property type="entry name" value="Tetracycline Repressor, domain 2"/>
    <property type="match status" value="1"/>
</dbReference>
<keyword evidence="3" id="KW-1185">Reference proteome</keyword>
<dbReference type="InterPro" id="IPR049445">
    <property type="entry name" value="TetR_SbtR-like_C"/>
</dbReference>
<feature type="domain" description="Transcriptional regulator SbtR-like C-terminal" evidence="1">
    <location>
        <begin position="40"/>
        <end position="143"/>
    </location>
</feature>
<dbReference type="Pfam" id="PF21597">
    <property type="entry name" value="TetR_C_43"/>
    <property type="match status" value="1"/>
</dbReference>
<proteinExistence type="predicted"/>
<dbReference type="EMBL" id="WEGI01000023">
    <property type="protein sequence ID" value="MQY31760.1"/>
    <property type="molecule type" value="Genomic_DNA"/>
</dbReference>
<name>A0A7K0E0Z4_9NOCA</name>
<dbReference type="AlphaFoldDB" id="A0A7K0E0Z4"/>